<dbReference type="GO" id="GO:0005524">
    <property type="term" value="F:ATP binding"/>
    <property type="evidence" value="ECO:0007669"/>
    <property type="project" value="UniProtKB-KW"/>
</dbReference>
<dbReference type="InterPro" id="IPR012348">
    <property type="entry name" value="RNR-like"/>
</dbReference>
<dbReference type="GO" id="GO:0005507">
    <property type="term" value="F:copper ion binding"/>
    <property type="evidence" value="ECO:0007669"/>
    <property type="project" value="TreeGrafter"/>
</dbReference>
<dbReference type="GO" id="GO:0016491">
    <property type="term" value="F:oxidoreductase activity"/>
    <property type="evidence" value="ECO:0007669"/>
    <property type="project" value="InterPro"/>
</dbReference>
<dbReference type="SUPFAM" id="SSF47240">
    <property type="entry name" value="Ferritin-like"/>
    <property type="match status" value="1"/>
</dbReference>
<feature type="transmembrane region" description="Helical" evidence="11">
    <location>
        <begin position="250"/>
        <end position="268"/>
    </location>
</feature>
<dbReference type="NCBIfam" id="TIGR01525">
    <property type="entry name" value="ATPase-IB_hvy"/>
    <property type="match status" value="1"/>
</dbReference>
<dbReference type="InterPro" id="IPR023214">
    <property type="entry name" value="HAD_sf"/>
</dbReference>
<dbReference type="Gene3D" id="3.40.50.1000">
    <property type="entry name" value="HAD superfamily/HAD-like"/>
    <property type="match status" value="1"/>
</dbReference>
<dbReference type="InterPro" id="IPR023299">
    <property type="entry name" value="ATPase_P-typ_cyto_dom_N"/>
</dbReference>
<evidence type="ECO:0000256" key="3">
    <source>
        <dbReference type="ARBA" id="ARBA00022475"/>
    </source>
</evidence>
<dbReference type="Pfam" id="PF04945">
    <property type="entry name" value="YHS"/>
    <property type="match status" value="1"/>
</dbReference>
<dbReference type="NCBIfam" id="TIGR01511">
    <property type="entry name" value="ATPase-IB1_Cu"/>
    <property type="match status" value="1"/>
</dbReference>
<dbReference type="InterPro" id="IPR036412">
    <property type="entry name" value="HAD-like_sf"/>
</dbReference>
<evidence type="ECO:0000256" key="5">
    <source>
        <dbReference type="ARBA" id="ARBA00022723"/>
    </source>
</evidence>
<dbReference type="NCBIfam" id="TIGR01494">
    <property type="entry name" value="ATPase_P-type"/>
    <property type="match status" value="1"/>
</dbReference>
<feature type="domain" description="TRASH" evidence="12">
    <location>
        <begin position="5"/>
        <end position="43"/>
    </location>
</feature>
<dbReference type="InterPro" id="IPR001757">
    <property type="entry name" value="P_typ_ATPase"/>
</dbReference>
<evidence type="ECO:0000256" key="8">
    <source>
        <dbReference type="ARBA" id="ARBA00022967"/>
    </source>
</evidence>
<dbReference type="InterPro" id="IPR008250">
    <property type="entry name" value="ATPase_P-typ_transduc_dom_A_sf"/>
</dbReference>
<evidence type="ECO:0000259" key="12">
    <source>
        <dbReference type="SMART" id="SM00746"/>
    </source>
</evidence>
<dbReference type="SUPFAM" id="SSF81653">
    <property type="entry name" value="Calcium ATPase, transduction domain A"/>
    <property type="match status" value="1"/>
</dbReference>
<evidence type="ECO:0000256" key="7">
    <source>
        <dbReference type="ARBA" id="ARBA00022840"/>
    </source>
</evidence>
<keyword evidence="9 11" id="KW-1133">Transmembrane helix</keyword>
<organism evidence="13">
    <name type="scientific">marine metagenome</name>
    <dbReference type="NCBI Taxonomy" id="408172"/>
    <lineage>
        <taxon>unclassified sequences</taxon>
        <taxon>metagenomes</taxon>
        <taxon>ecological metagenomes</taxon>
    </lineage>
</organism>
<keyword evidence="10 11" id="KW-0472">Membrane</keyword>
<dbReference type="Gene3D" id="2.70.150.10">
    <property type="entry name" value="Calcium-transporting ATPase, cytoplasmic transduction domain A"/>
    <property type="match status" value="1"/>
</dbReference>
<feature type="transmembrane region" description="Helical" evidence="11">
    <location>
        <begin position="146"/>
        <end position="168"/>
    </location>
</feature>
<dbReference type="InterPro" id="IPR045800">
    <property type="entry name" value="HMBD"/>
</dbReference>
<feature type="transmembrane region" description="Helical" evidence="11">
    <location>
        <begin position="405"/>
        <end position="424"/>
    </location>
</feature>
<reference evidence="13" key="1">
    <citation type="submission" date="2018-05" db="EMBL/GenBank/DDBJ databases">
        <authorList>
            <person name="Lanie J.A."/>
            <person name="Ng W.-L."/>
            <person name="Kazmierczak K.M."/>
            <person name="Andrzejewski T.M."/>
            <person name="Davidsen T.M."/>
            <person name="Wayne K.J."/>
            <person name="Tettelin H."/>
            <person name="Glass J.I."/>
            <person name="Rusch D."/>
            <person name="Podicherti R."/>
            <person name="Tsui H.-C.T."/>
            <person name="Winkler M.E."/>
        </authorList>
    </citation>
    <scope>NUCLEOTIDE SEQUENCE</scope>
</reference>
<evidence type="ECO:0000256" key="1">
    <source>
        <dbReference type="ARBA" id="ARBA00004651"/>
    </source>
</evidence>
<keyword evidence="4 11" id="KW-0812">Transmembrane</keyword>
<evidence type="ECO:0000256" key="9">
    <source>
        <dbReference type="ARBA" id="ARBA00022989"/>
    </source>
</evidence>
<dbReference type="GO" id="GO:0016887">
    <property type="term" value="F:ATP hydrolysis activity"/>
    <property type="evidence" value="ECO:0007669"/>
    <property type="project" value="InterPro"/>
</dbReference>
<keyword evidence="3" id="KW-1003">Cell membrane</keyword>
<name>A0A381P0D1_9ZZZZ</name>
<comment type="similarity">
    <text evidence="2">Belongs to the cation transport ATPase (P-type) (TC 3.A.3) family. Type IB subfamily.</text>
</comment>
<dbReference type="GO" id="GO:0005886">
    <property type="term" value="C:plasma membrane"/>
    <property type="evidence" value="ECO:0007669"/>
    <property type="project" value="UniProtKB-SubCell"/>
</dbReference>
<accession>A0A381P0D1</accession>
<dbReference type="InterPro" id="IPR027256">
    <property type="entry name" value="P-typ_ATPase_IB"/>
</dbReference>
<dbReference type="PRINTS" id="PR00120">
    <property type="entry name" value="HATPASE"/>
</dbReference>
<evidence type="ECO:0000256" key="2">
    <source>
        <dbReference type="ARBA" id="ARBA00006024"/>
    </source>
</evidence>
<dbReference type="Gene3D" id="3.40.1110.10">
    <property type="entry name" value="Calcium-transporting ATPase, cytoplasmic domain N"/>
    <property type="match status" value="1"/>
</dbReference>
<dbReference type="InterPro" id="IPR023298">
    <property type="entry name" value="ATPase_P-typ_TM_dom_sf"/>
</dbReference>
<dbReference type="SMART" id="SM00746">
    <property type="entry name" value="TRASH"/>
    <property type="match status" value="1"/>
</dbReference>
<dbReference type="CDD" id="cd02094">
    <property type="entry name" value="P-type_ATPase_Cu-like"/>
    <property type="match status" value="1"/>
</dbReference>
<dbReference type="SFLD" id="SFLDG00002">
    <property type="entry name" value="C1.7:_P-type_atpase_like"/>
    <property type="match status" value="1"/>
</dbReference>
<dbReference type="FunFam" id="2.70.150.10:FF:000020">
    <property type="entry name" value="Copper-exporting P-type ATPase A"/>
    <property type="match status" value="1"/>
</dbReference>
<proteinExistence type="inferred from homology"/>
<evidence type="ECO:0000256" key="4">
    <source>
        <dbReference type="ARBA" id="ARBA00022692"/>
    </source>
</evidence>
<evidence type="ECO:0000256" key="10">
    <source>
        <dbReference type="ARBA" id="ARBA00023136"/>
    </source>
</evidence>
<dbReference type="GO" id="GO:0055070">
    <property type="term" value="P:copper ion homeostasis"/>
    <property type="evidence" value="ECO:0007669"/>
    <property type="project" value="TreeGrafter"/>
</dbReference>
<dbReference type="PANTHER" id="PTHR43520">
    <property type="entry name" value="ATP7, ISOFORM B"/>
    <property type="match status" value="1"/>
</dbReference>
<dbReference type="SUPFAM" id="SSF81665">
    <property type="entry name" value="Calcium ATPase, transmembrane domain M"/>
    <property type="match status" value="1"/>
</dbReference>
<keyword evidence="8" id="KW-1278">Translocase</keyword>
<dbReference type="InterPro" id="IPR009078">
    <property type="entry name" value="Ferritin-like_SF"/>
</dbReference>
<feature type="transmembrane region" description="Helical" evidence="11">
    <location>
        <begin position="747"/>
        <end position="769"/>
    </location>
</feature>
<dbReference type="Pfam" id="PF00122">
    <property type="entry name" value="E1-E2_ATPase"/>
    <property type="match status" value="1"/>
</dbReference>
<dbReference type="InterPro" id="IPR007029">
    <property type="entry name" value="YHS_dom"/>
</dbReference>
<dbReference type="SFLD" id="SFLDS00003">
    <property type="entry name" value="Haloacid_Dehalogenase"/>
    <property type="match status" value="1"/>
</dbReference>
<dbReference type="PRINTS" id="PR00119">
    <property type="entry name" value="CATATPASE"/>
</dbReference>
<dbReference type="EMBL" id="UINC01000704">
    <property type="protein sequence ID" value="SUZ59869.1"/>
    <property type="molecule type" value="Genomic_DNA"/>
</dbReference>
<dbReference type="InterPro" id="IPR011017">
    <property type="entry name" value="TRASH_dom"/>
</dbReference>
<dbReference type="InterPro" id="IPR018303">
    <property type="entry name" value="ATPase_P-typ_P_site"/>
</dbReference>
<comment type="subcellular location">
    <subcellularLocation>
        <location evidence="1">Cell membrane</location>
        <topology evidence="1">Multi-pass membrane protein</topology>
    </subcellularLocation>
</comment>
<feature type="transmembrane region" description="Helical" evidence="11">
    <location>
        <begin position="430"/>
        <end position="457"/>
    </location>
</feature>
<dbReference type="GO" id="GO:0043682">
    <property type="term" value="F:P-type divalent copper transporter activity"/>
    <property type="evidence" value="ECO:0007669"/>
    <property type="project" value="TreeGrafter"/>
</dbReference>
<protein>
    <recommendedName>
        <fullName evidence="12">TRASH domain-containing protein</fullName>
    </recommendedName>
</protein>
<feature type="transmembrane region" description="Helical" evidence="11">
    <location>
        <begin position="211"/>
        <end position="230"/>
    </location>
</feature>
<keyword evidence="5" id="KW-0479">Metal-binding</keyword>
<dbReference type="SUPFAM" id="SSF56784">
    <property type="entry name" value="HAD-like"/>
    <property type="match status" value="1"/>
</dbReference>
<dbReference type="Pfam" id="PF00702">
    <property type="entry name" value="Hydrolase"/>
    <property type="match status" value="1"/>
</dbReference>
<dbReference type="InterPro" id="IPR059000">
    <property type="entry name" value="ATPase_P-type_domA"/>
</dbReference>
<feature type="transmembrane region" description="Helical" evidence="11">
    <location>
        <begin position="180"/>
        <end position="199"/>
    </location>
</feature>
<dbReference type="AlphaFoldDB" id="A0A381P0D1"/>
<gene>
    <name evidence="13" type="ORF">METZ01_LOCUS12723</name>
</gene>
<evidence type="ECO:0000313" key="13">
    <source>
        <dbReference type="EMBL" id="SUZ59869.1"/>
    </source>
</evidence>
<dbReference type="InterPro" id="IPR044492">
    <property type="entry name" value="P_typ_ATPase_HD_dom"/>
</dbReference>
<dbReference type="Gene3D" id="1.10.620.20">
    <property type="entry name" value="Ribonucleotide Reductase, subunit A"/>
    <property type="match status" value="1"/>
</dbReference>
<evidence type="ECO:0000256" key="11">
    <source>
        <dbReference type="SAM" id="Phobius"/>
    </source>
</evidence>
<dbReference type="Pfam" id="PF19335">
    <property type="entry name" value="HMBD"/>
    <property type="match status" value="2"/>
</dbReference>
<dbReference type="PROSITE" id="PS00154">
    <property type="entry name" value="ATPASE_E1_E2"/>
    <property type="match status" value="1"/>
</dbReference>
<dbReference type="SFLD" id="SFLDF00027">
    <property type="entry name" value="p-type_atpase"/>
    <property type="match status" value="1"/>
</dbReference>
<keyword evidence="7" id="KW-0067">ATP-binding</keyword>
<keyword evidence="6" id="KW-0547">Nucleotide-binding</keyword>
<evidence type="ECO:0000256" key="6">
    <source>
        <dbReference type="ARBA" id="ARBA00022741"/>
    </source>
</evidence>
<dbReference type="PANTHER" id="PTHR43520:SF8">
    <property type="entry name" value="P-TYPE CU(+) TRANSPORTER"/>
    <property type="match status" value="1"/>
</dbReference>
<sequence length="801" mass="85759">METLDPVCGMSVDLDATAHQFIYAGQTYGFCCTHCLEKFKTDPEQYLHPKQSANAASPSLDTVYVCPMDPEVRADKPGPCPRCGMALEPEVAPLPTRAVEYICPMHLEVVTTLPGTCPSCGMTLEPHAIDFQDTPNSELIDMTRRFWIGVGFGFPVFLLAMGDMVFGARMQETVSRPLSNWLQFIFTTPVVLWAGWPFFQRAWASLKNTSANMFTLIAMGVGSAFVYSVAATVNPRWFPEGFQTDHGVPTYFETAVAITVLVLLGQVLESRARHRTGAAIRSLLSLSPQTARVVLPDHDTDVPLALVKVGDLLRVRPGDKIPVDGVVVNGASAVDESMVTGEAIPIEKTVGTQVIGATINGTGSFTMRAERIGSETLLAHIVQMVANAQRTRAPIQRVADRVSEWFVPSVVLVAIVTLVVWGLWGPEPRFVTALVNAVAVLIIACPCALGLATPMAIMVGTGRGAKSGVLVKHAAALEMLDRVEVLVIDKTGTLTEGCPQVSNISTIEGVVSETDFLRLAGALEQSSQHPLALAVVTRAVEQDMALPEVEDFQTVPGRGVEGTVEKRHVLLGTEEFLIGHGVHTDVFAHQANELRHQGQTVIFLAVDGRLAGFLSVSDSVKPSTFEALRMLQAEGVRIVMATGDNALTAHAVGDTLGLNEVRAGVLPEEKQRIVAGLQAEGRIVAMAGDGINDAPALAEAAVGIAMGTGADIAVESADITLVKGDLRGIARARRLSRSTLRNIRQNLFLAFIYNGIGVPVAAGVLYPLTGWFIDPIWASAAMTLSSISVITNALRLRSLDL</sequence>